<dbReference type="PANTHER" id="PTHR44858">
    <property type="entry name" value="TETRATRICOPEPTIDE REPEAT PROTEIN 6"/>
    <property type="match status" value="1"/>
</dbReference>
<dbReference type="Gene3D" id="1.25.40.10">
    <property type="entry name" value="Tetratricopeptide repeat domain"/>
    <property type="match status" value="1"/>
</dbReference>
<name>A0AAW9PSW1_9CYAN</name>
<dbReference type="PANTHER" id="PTHR44858:SF1">
    <property type="entry name" value="UDP-N-ACETYLGLUCOSAMINE--PEPTIDE N-ACETYLGLUCOSAMINYLTRANSFERASE SPINDLY-RELATED"/>
    <property type="match status" value="1"/>
</dbReference>
<accession>A0AAW9PSW1</accession>
<proteinExistence type="predicted"/>
<evidence type="ECO:0000256" key="3">
    <source>
        <dbReference type="PROSITE-ProRule" id="PRU00339"/>
    </source>
</evidence>
<keyword evidence="6" id="KW-1185">Reference proteome</keyword>
<dbReference type="GO" id="GO:0009279">
    <property type="term" value="C:cell outer membrane"/>
    <property type="evidence" value="ECO:0007669"/>
    <property type="project" value="TreeGrafter"/>
</dbReference>
<dbReference type="SMART" id="SM00028">
    <property type="entry name" value="TPR"/>
    <property type="match status" value="2"/>
</dbReference>
<keyword evidence="4" id="KW-0472">Membrane</keyword>
<reference evidence="5" key="1">
    <citation type="submission" date="2024-01" db="EMBL/GenBank/DDBJ databases">
        <title>Bank of Algae and Cyanobacteria of the Azores (BACA) strain genomes.</title>
        <authorList>
            <person name="Luz R."/>
            <person name="Cordeiro R."/>
            <person name="Fonseca A."/>
            <person name="Goncalves V."/>
        </authorList>
    </citation>
    <scope>NUCLEOTIDE SEQUENCE</scope>
    <source>
        <strain evidence="5">BACA0141</strain>
    </source>
</reference>
<organism evidence="5 6">
    <name type="scientific">Tumidithrix elongata BACA0141</name>
    <dbReference type="NCBI Taxonomy" id="2716417"/>
    <lineage>
        <taxon>Bacteria</taxon>
        <taxon>Bacillati</taxon>
        <taxon>Cyanobacteriota</taxon>
        <taxon>Cyanophyceae</taxon>
        <taxon>Pseudanabaenales</taxon>
        <taxon>Pseudanabaenaceae</taxon>
        <taxon>Tumidithrix</taxon>
        <taxon>Tumidithrix elongata</taxon>
    </lineage>
</organism>
<evidence type="ECO:0000256" key="4">
    <source>
        <dbReference type="SAM" id="Phobius"/>
    </source>
</evidence>
<feature type="transmembrane region" description="Helical" evidence="4">
    <location>
        <begin position="6"/>
        <end position="24"/>
    </location>
</feature>
<evidence type="ECO:0000256" key="2">
    <source>
        <dbReference type="ARBA" id="ARBA00022803"/>
    </source>
</evidence>
<dbReference type="Pfam" id="PF13414">
    <property type="entry name" value="TPR_11"/>
    <property type="match status" value="1"/>
</dbReference>
<dbReference type="EMBL" id="JAZBJZ010000031">
    <property type="protein sequence ID" value="MEE3717057.1"/>
    <property type="molecule type" value="Genomic_DNA"/>
</dbReference>
<keyword evidence="2 3" id="KW-0802">TPR repeat</keyword>
<feature type="repeat" description="TPR" evidence="3">
    <location>
        <begin position="38"/>
        <end position="71"/>
    </location>
</feature>
<keyword evidence="4" id="KW-0812">Transmembrane</keyword>
<dbReference type="InterPro" id="IPR050498">
    <property type="entry name" value="Ycf3"/>
</dbReference>
<dbReference type="InterPro" id="IPR019734">
    <property type="entry name" value="TPR_rpt"/>
</dbReference>
<dbReference type="AlphaFoldDB" id="A0AAW9PSW1"/>
<dbReference type="InterPro" id="IPR011990">
    <property type="entry name" value="TPR-like_helical_dom_sf"/>
</dbReference>
<keyword evidence="1" id="KW-0677">Repeat</keyword>
<gene>
    <name evidence="5" type="ORF">V2H45_09895</name>
</gene>
<protein>
    <submittedName>
        <fullName evidence="5">Tetratricopeptide repeat protein</fullName>
    </submittedName>
</protein>
<dbReference type="GO" id="GO:0046813">
    <property type="term" value="P:receptor-mediated virion attachment to host cell"/>
    <property type="evidence" value="ECO:0007669"/>
    <property type="project" value="TreeGrafter"/>
</dbReference>
<comment type="caution">
    <text evidence="5">The sequence shown here is derived from an EMBL/GenBank/DDBJ whole genome shotgun (WGS) entry which is preliminary data.</text>
</comment>
<evidence type="ECO:0000313" key="6">
    <source>
        <dbReference type="Proteomes" id="UP001333818"/>
    </source>
</evidence>
<dbReference type="Proteomes" id="UP001333818">
    <property type="component" value="Unassembled WGS sequence"/>
</dbReference>
<dbReference type="SUPFAM" id="SSF48452">
    <property type="entry name" value="TPR-like"/>
    <property type="match status" value="1"/>
</dbReference>
<evidence type="ECO:0000313" key="5">
    <source>
        <dbReference type="EMBL" id="MEE3717057.1"/>
    </source>
</evidence>
<dbReference type="PROSITE" id="PS50005">
    <property type="entry name" value="TPR"/>
    <property type="match status" value="1"/>
</dbReference>
<dbReference type="RefSeq" id="WP_330483486.1">
    <property type="nucleotide sequence ID" value="NZ_JAZBJZ010000031.1"/>
</dbReference>
<keyword evidence="4" id="KW-1133">Transmembrane helix</keyword>
<sequence length="123" mass="13931">MIYFLIIFSIVAILVFLEVNYSFLQRLSPTEDNRSATALSYVDRGIKKFQAGDHKGAIADYNEALRLKSDCALAFYNRGVVKGKLRDRQGALVDLNEAARLSQQQGQMDDYRRAIALIELIKN</sequence>
<evidence type="ECO:0000256" key="1">
    <source>
        <dbReference type="ARBA" id="ARBA00022737"/>
    </source>
</evidence>